<name>A0ABW4DZJ6_9RHOB</name>
<keyword evidence="2" id="KW-1185">Reference proteome</keyword>
<evidence type="ECO:0000313" key="2">
    <source>
        <dbReference type="Proteomes" id="UP001597302"/>
    </source>
</evidence>
<sequence length="85" mass="9301">MKISFELSGTVIFATEMDFIPPIGYKATFRTITYKKGLYAGSLISVDVGSIDSPSLEFEGDKLVEVIISANGYELHEKGPKPPED</sequence>
<dbReference type="Proteomes" id="UP001597302">
    <property type="component" value="Unassembled WGS sequence"/>
</dbReference>
<accession>A0ABW4DZJ6</accession>
<reference evidence="2" key="1">
    <citation type="journal article" date="2019" name="Int. J. Syst. Evol. Microbiol.">
        <title>The Global Catalogue of Microorganisms (GCM) 10K type strain sequencing project: providing services to taxonomists for standard genome sequencing and annotation.</title>
        <authorList>
            <consortium name="The Broad Institute Genomics Platform"/>
            <consortium name="The Broad Institute Genome Sequencing Center for Infectious Disease"/>
            <person name="Wu L."/>
            <person name="Ma J."/>
        </authorList>
    </citation>
    <scope>NUCLEOTIDE SEQUENCE [LARGE SCALE GENOMIC DNA]</scope>
    <source>
        <strain evidence="2">CCM 8875</strain>
    </source>
</reference>
<dbReference type="RefSeq" id="WP_131572863.1">
    <property type="nucleotide sequence ID" value="NZ_CBCSAJ010000004.1"/>
</dbReference>
<proteinExistence type="predicted"/>
<organism evidence="1 2">
    <name type="scientific">Paracoccus nototheniae</name>
    <dbReference type="NCBI Taxonomy" id="2489002"/>
    <lineage>
        <taxon>Bacteria</taxon>
        <taxon>Pseudomonadati</taxon>
        <taxon>Pseudomonadota</taxon>
        <taxon>Alphaproteobacteria</taxon>
        <taxon>Rhodobacterales</taxon>
        <taxon>Paracoccaceae</taxon>
        <taxon>Paracoccus</taxon>
    </lineage>
</organism>
<dbReference type="EMBL" id="JBHTOQ010000022">
    <property type="protein sequence ID" value="MFD1481555.1"/>
    <property type="molecule type" value="Genomic_DNA"/>
</dbReference>
<comment type="caution">
    <text evidence="1">The sequence shown here is derived from an EMBL/GenBank/DDBJ whole genome shotgun (WGS) entry which is preliminary data.</text>
</comment>
<gene>
    <name evidence="1" type="ORF">ACFQ5P_09630</name>
</gene>
<protein>
    <submittedName>
        <fullName evidence="1">Uncharacterized protein</fullName>
    </submittedName>
</protein>
<evidence type="ECO:0000313" key="1">
    <source>
        <dbReference type="EMBL" id="MFD1481555.1"/>
    </source>
</evidence>